<dbReference type="SUPFAM" id="SSF69572">
    <property type="entry name" value="Activating enzymes of the ubiquitin-like proteins"/>
    <property type="match status" value="1"/>
</dbReference>
<dbReference type="RefSeq" id="WP_324667883.1">
    <property type="nucleotide sequence ID" value="NZ_CP141614.1"/>
</dbReference>
<dbReference type="Pfam" id="PF00581">
    <property type="entry name" value="Rhodanese"/>
    <property type="match status" value="1"/>
</dbReference>
<dbReference type="PANTHER" id="PTHR10953:SF102">
    <property type="entry name" value="ADENYLYLTRANSFERASE AND SULFURTRANSFERASE MOCS3"/>
    <property type="match status" value="1"/>
</dbReference>
<name>A0ABZ1BM25_9FIRM</name>
<keyword evidence="4" id="KW-1185">Reference proteome</keyword>
<evidence type="ECO:0000256" key="1">
    <source>
        <dbReference type="SAM" id="MobiDB-lite"/>
    </source>
</evidence>
<dbReference type="Gene3D" id="3.40.250.10">
    <property type="entry name" value="Rhodanese-like domain"/>
    <property type="match status" value="1"/>
</dbReference>
<dbReference type="SMART" id="SM00450">
    <property type="entry name" value="RHOD"/>
    <property type="match status" value="1"/>
</dbReference>
<evidence type="ECO:0000259" key="2">
    <source>
        <dbReference type="PROSITE" id="PS50206"/>
    </source>
</evidence>
<accession>A0ABZ1BM25</accession>
<feature type="region of interest" description="Disordered" evidence="1">
    <location>
        <begin position="276"/>
        <end position="298"/>
    </location>
</feature>
<protein>
    <submittedName>
        <fullName evidence="3">Molybdopterin-synthase adenylyltransferase MoeB</fullName>
    </submittedName>
</protein>
<feature type="compositionally biased region" description="Low complexity" evidence="1">
    <location>
        <begin position="276"/>
        <end position="286"/>
    </location>
</feature>
<dbReference type="InterPro" id="IPR036873">
    <property type="entry name" value="Rhodanese-like_dom_sf"/>
</dbReference>
<dbReference type="NCBIfam" id="NF004281">
    <property type="entry name" value="PRK05690.1"/>
    <property type="match status" value="1"/>
</dbReference>
<dbReference type="CDD" id="cd00757">
    <property type="entry name" value="ThiF_MoeB_HesA_family"/>
    <property type="match status" value="1"/>
</dbReference>
<dbReference type="InterPro" id="IPR045886">
    <property type="entry name" value="ThiF/MoeB/HesA"/>
</dbReference>
<gene>
    <name evidence="3" type="primary">moeB</name>
    <name evidence="3" type="ORF">VLY81_09275</name>
</gene>
<dbReference type="PROSITE" id="PS50206">
    <property type="entry name" value="RHODANESE_3"/>
    <property type="match status" value="1"/>
</dbReference>
<evidence type="ECO:0000313" key="4">
    <source>
        <dbReference type="Proteomes" id="UP001333102"/>
    </source>
</evidence>
<dbReference type="CDD" id="cd00158">
    <property type="entry name" value="RHOD"/>
    <property type="match status" value="1"/>
</dbReference>
<dbReference type="InterPro" id="IPR000594">
    <property type="entry name" value="ThiF_NAD_FAD-bd"/>
</dbReference>
<dbReference type="Pfam" id="PF00899">
    <property type="entry name" value="ThiF"/>
    <property type="match status" value="1"/>
</dbReference>
<dbReference type="GO" id="GO:0016779">
    <property type="term" value="F:nucleotidyltransferase activity"/>
    <property type="evidence" value="ECO:0007669"/>
    <property type="project" value="UniProtKB-KW"/>
</dbReference>
<reference evidence="4" key="1">
    <citation type="submission" date="2023-12" db="EMBL/GenBank/DDBJ databases">
        <title>Novel isolates from deep terrestrial aquifers shed light on the physiology and ecology of the class Limnochordia.</title>
        <authorList>
            <person name="Karnachuk O.V."/>
            <person name="Lukina A.P."/>
            <person name="Avakyan M.R."/>
            <person name="Kadnikov V."/>
            <person name="Begmatov S."/>
            <person name="Beletsky A.V."/>
            <person name="Mardanov A.V."/>
            <person name="Ravin N.V."/>
        </authorList>
    </citation>
    <scope>NUCLEOTIDE SEQUENCE [LARGE SCALE GENOMIC DNA]</scope>
    <source>
        <strain evidence="4">LN</strain>
    </source>
</reference>
<organism evidence="3 4">
    <name type="scientific">Geochorda subterranea</name>
    <dbReference type="NCBI Taxonomy" id="3109564"/>
    <lineage>
        <taxon>Bacteria</taxon>
        <taxon>Bacillati</taxon>
        <taxon>Bacillota</taxon>
        <taxon>Limnochordia</taxon>
        <taxon>Limnochordales</taxon>
        <taxon>Geochordaceae</taxon>
        <taxon>Geochorda</taxon>
    </lineage>
</organism>
<dbReference type="InterPro" id="IPR001763">
    <property type="entry name" value="Rhodanese-like_dom"/>
</dbReference>
<dbReference type="InterPro" id="IPR035985">
    <property type="entry name" value="Ubiquitin-activating_enz"/>
</dbReference>
<sequence length="396" mass="43004">MSPQTLLSSEQMERYSRQVLLQEVGVAGQRKLLDARVLIVGAGGLGSPAALYLAAAGVGAIGIVDGDRVDLTNLQRQILHYTHDVGRPKTQSARRTLEDINPDVEVRTYQTVLTSDNALEILRDYDVIVNGCDNFPTRYLVNDACVMLGKPLVDASILRWEGQATTYLPGRGCYRCLFPSPPPPGSVPSCAEAGIIGAVAGLFGTLQALEAVKIILGVGETLANRLLLWDALTGEIRTVRWQRDPHCPVCGDHPTIRELIDYEEFCGVPQHARRSAAAAGTPDAAGGHAGQDGHPAEVEPPEAWERLRSGQAVLVDVREPAERAIMRIPDSLFIPLGQLTERSAELPRDRELILYCAVGERSARGAQALRQQGFSRVINLKGGIIAWLNHRLPTEP</sequence>
<keyword evidence="3" id="KW-0548">Nucleotidyltransferase</keyword>
<dbReference type="Proteomes" id="UP001333102">
    <property type="component" value="Chromosome"/>
</dbReference>
<evidence type="ECO:0000313" key="3">
    <source>
        <dbReference type="EMBL" id="WRP13638.1"/>
    </source>
</evidence>
<dbReference type="PANTHER" id="PTHR10953">
    <property type="entry name" value="UBIQUITIN-ACTIVATING ENZYME E1"/>
    <property type="match status" value="1"/>
</dbReference>
<proteinExistence type="predicted"/>
<dbReference type="EMBL" id="CP141614">
    <property type="protein sequence ID" value="WRP13638.1"/>
    <property type="molecule type" value="Genomic_DNA"/>
</dbReference>
<feature type="domain" description="Rhodanese" evidence="2">
    <location>
        <begin position="308"/>
        <end position="396"/>
    </location>
</feature>
<keyword evidence="3" id="KW-0808">Transferase</keyword>
<dbReference type="Gene3D" id="3.40.50.720">
    <property type="entry name" value="NAD(P)-binding Rossmann-like Domain"/>
    <property type="match status" value="1"/>
</dbReference>